<name>A0A371P877_9BACL</name>
<dbReference type="InterPro" id="IPR013974">
    <property type="entry name" value="SAF"/>
</dbReference>
<feature type="domain" description="SAF" evidence="1">
    <location>
        <begin position="39"/>
        <end position="94"/>
    </location>
</feature>
<keyword evidence="3" id="KW-1185">Reference proteome</keyword>
<evidence type="ECO:0000259" key="1">
    <source>
        <dbReference type="Pfam" id="PF08666"/>
    </source>
</evidence>
<dbReference type="CDD" id="cd11614">
    <property type="entry name" value="SAF_CpaB_FlgA_like"/>
    <property type="match status" value="1"/>
</dbReference>
<dbReference type="AlphaFoldDB" id="A0A371P877"/>
<dbReference type="EMBL" id="QUBQ01000005">
    <property type="protein sequence ID" value="REK71676.1"/>
    <property type="molecule type" value="Genomic_DNA"/>
</dbReference>
<gene>
    <name evidence="2" type="ORF">DX130_21425</name>
</gene>
<keyword evidence="2" id="KW-0969">Cilium</keyword>
<proteinExistence type="predicted"/>
<evidence type="ECO:0000313" key="3">
    <source>
        <dbReference type="Proteomes" id="UP000261905"/>
    </source>
</evidence>
<organism evidence="2 3">
    <name type="scientific">Paenibacillus paeoniae</name>
    <dbReference type="NCBI Taxonomy" id="2292705"/>
    <lineage>
        <taxon>Bacteria</taxon>
        <taxon>Bacillati</taxon>
        <taxon>Bacillota</taxon>
        <taxon>Bacilli</taxon>
        <taxon>Bacillales</taxon>
        <taxon>Paenibacillaceae</taxon>
        <taxon>Paenibacillus</taxon>
    </lineage>
</organism>
<sequence>MRRGRSLWLSLAAAMLSAALVYGLYVLQRDQLEQQETVAVVVPKRFIAAGERLERTDLEMARLPVAAYTNEMVAALDSAFGMEAAMPLGKGEALLSWKLNEHYLHPRTGESTFQIPKEYIRSISNGIRAGDRVLLYASGAEEQSARIFPESVVVASVKSSANVEVDSLEQSHLMSLAEGNKDGMYVARRDANAMIEYVNLNLTEAQWLLIDQLCKGGSVKVVIAYSPESYDRMKDRQGEEGSGERSGRE</sequence>
<dbReference type="Pfam" id="PF08666">
    <property type="entry name" value="SAF"/>
    <property type="match status" value="1"/>
</dbReference>
<dbReference type="OrthoDB" id="2585866at2"/>
<keyword evidence="2" id="KW-0966">Cell projection</keyword>
<dbReference type="Gene3D" id="3.90.1210.10">
    <property type="entry name" value="Antifreeze-like/N-acetylneuraminic acid synthase C-terminal domain"/>
    <property type="match status" value="1"/>
</dbReference>
<dbReference type="Proteomes" id="UP000261905">
    <property type="component" value="Unassembled WGS sequence"/>
</dbReference>
<accession>A0A371P877</accession>
<protein>
    <submittedName>
        <fullName evidence="2">Flagellar biosynthesis protein FlgA</fullName>
    </submittedName>
</protein>
<keyword evidence="2" id="KW-0282">Flagellum</keyword>
<evidence type="ECO:0000313" key="2">
    <source>
        <dbReference type="EMBL" id="REK71676.1"/>
    </source>
</evidence>
<reference evidence="2 3" key="1">
    <citation type="submission" date="2018-08" db="EMBL/GenBank/DDBJ databases">
        <title>Paenibacillus sp. M4BSY-1, whole genome shotgun sequence.</title>
        <authorList>
            <person name="Tuo L."/>
        </authorList>
    </citation>
    <scope>NUCLEOTIDE SEQUENCE [LARGE SCALE GENOMIC DNA]</scope>
    <source>
        <strain evidence="2 3">M4BSY-1</strain>
    </source>
</reference>
<comment type="caution">
    <text evidence="2">The sequence shown here is derived from an EMBL/GenBank/DDBJ whole genome shotgun (WGS) entry which is preliminary data.</text>
</comment>